<keyword evidence="1" id="KW-0812">Transmembrane</keyword>
<dbReference type="SUPFAM" id="SSF53254">
    <property type="entry name" value="Phosphoglycerate mutase-like"/>
    <property type="match status" value="1"/>
</dbReference>
<protein>
    <submittedName>
        <fullName evidence="2">Uncharacterized protein</fullName>
    </submittedName>
</protein>
<evidence type="ECO:0000256" key="1">
    <source>
        <dbReference type="SAM" id="Phobius"/>
    </source>
</evidence>
<proteinExistence type="predicted"/>
<dbReference type="EMBL" id="CP090174">
    <property type="protein sequence ID" value="UJO24522.1"/>
    <property type="molecule type" value="Genomic_DNA"/>
</dbReference>
<name>A0A9Q8UW43_PASFU</name>
<keyword evidence="1" id="KW-1133">Transmembrane helix</keyword>
<dbReference type="Proteomes" id="UP000756132">
    <property type="component" value="Chromosome 12"/>
</dbReference>
<keyword evidence="1" id="KW-0472">Membrane</keyword>
<organism evidence="2 3">
    <name type="scientific">Passalora fulva</name>
    <name type="common">Tomato leaf mold</name>
    <name type="synonym">Cladosporium fulvum</name>
    <dbReference type="NCBI Taxonomy" id="5499"/>
    <lineage>
        <taxon>Eukaryota</taxon>
        <taxon>Fungi</taxon>
        <taxon>Dikarya</taxon>
        <taxon>Ascomycota</taxon>
        <taxon>Pezizomycotina</taxon>
        <taxon>Dothideomycetes</taxon>
        <taxon>Dothideomycetidae</taxon>
        <taxon>Mycosphaerellales</taxon>
        <taxon>Mycosphaerellaceae</taxon>
        <taxon>Fulvia</taxon>
    </lineage>
</organism>
<evidence type="ECO:0000313" key="3">
    <source>
        <dbReference type="Proteomes" id="UP000756132"/>
    </source>
</evidence>
<dbReference type="GeneID" id="71993721"/>
<feature type="transmembrane region" description="Helical" evidence="1">
    <location>
        <begin position="12"/>
        <end position="30"/>
    </location>
</feature>
<dbReference type="KEGG" id="ffu:CLAFUR5_13843"/>
<dbReference type="InterPro" id="IPR029033">
    <property type="entry name" value="His_PPase_superfam"/>
</dbReference>
<gene>
    <name evidence="2" type="ORF">CLAFUR5_13843</name>
</gene>
<dbReference type="AlphaFoldDB" id="A0A9Q8UW43"/>
<dbReference type="PANTHER" id="PTHR11567:SF195">
    <property type="entry name" value="ACID PHOSPHATASE, PUTATIVE (AFU_ORTHOLOGUE AFUA_3G14570)-RELATED"/>
    <property type="match status" value="1"/>
</dbReference>
<reference evidence="2" key="2">
    <citation type="journal article" date="2022" name="Microb. Genom.">
        <title>A chromosome-scale genome assembly of the tomato pathogen Cladosporium fulvum reveals a compartmentalized genome architecture and the presence of a dispensable chromosome.</title>
        <authorList>
            <person name="Zaccaron A.Z."/>
            <person name="Chen L.H."/>
            <person name="Samaras A."/>
            <person name="Stergiopoulos I."/>
        </authorList>
    </citation>
    <scope>NUCLEOTIDE SEQUENCE</scope>
    <source>
        <strain evidence="2">Race5_Kim</strain>
    </source>
</reference>
<sequence length="519" mass="57151">MRLGVPSYKITILFIMLTIQTVISIMMRFHQKASSLFAAMAGQAIFSNAQAGNASCSESTNASLSWHPPVQYDVNSLSSAINGTGVYGFIFNSSQGPLATYNWCNMPHTNPQTYSKVSDEYKLEYVEVIHRHHKRTPYADNTFPREGYAWSCSDEGLFYGGKPLNPHGNESASTYWSVYTPESNPLAPQGFNGTCRFPQITREGLDDSHQHSVDLKAVYSDLLGFIPREYDEKAVSYRVTNNVITSQVASMLIAGMYPSRAGQDTPLLIQPDSVDSLEPGYSCSSASSLFSSYGSGSSSPAWLEHINASRDLLTRLDALSGVDPDDSDWHMSYDHYFDNLSARLCHDKPLPCNVNHTDDCVSLAEAEEVFRLGEYEYSFIYRDSNQSLAASTGSYGIWLAELAQNFRHAMGTGASSTANTTPASIKYRHNVAHDGSISRLLSILQLEKMVWPGMGAEVVFEMYSKNGCFFLRVLWGGQVLRSSHPDFGMMSMVPVSTFLAYVDGLVGVGASKIPALCES</sequence>
<dbReference type="InterPro" id="IPR050645">
    <property type="entry name" value="Histidine_acid_phosphatase"/>
</dbReference>
<keyword evidence="3" id="KW-1185">Reference proteome</keyword>
<dbReference type="RefSeq" id="XP_047768888.1">
    <property type="nucleotide sequence ID" value="XM_047912991.1"/>
</dbReference>
<reference evidence="2" key="1">
    <citation type="submission" date="2021-12" db="EMBL/GenBank/DDBJ databases">
        <authorList>
            <person name="Zaccaron A."/>
            <person name="Stergiopoulos I."/>
        </authorList>
    </citation>
    <scope>NUCLEOTIDE SEQUENCE</scope>
    <source>
        <strain evidence="2">Race5_Kim</strain>
    </source>
</reference>
<accession>A0A9Q8UW43</accession>
<dbReference type="PANTHER" id="PTHR11567">
    <property type="entry name" value="ACID PHOSPHATASE-RELATED"/>
    <property type="match status" value="1"/>
</dbReference>
<dbReference type="Gene3D" id="3.40.50.1240">
    <property type="entry name" value="Phosphoglycerate mutase-like"/>
    <property type="match status" value="1"/>
</dbReference>
<dbReference type="OrthoDB" id="10262962at2759"/>
<dbReference type="GO" id="GO:0016791">
    <property type="term" value="F:phosphatase activity"/>
    <property type="evidence" value="ECO:0007669"/>
    <property type="project" value="TreeGrafter"/>
</dbReference>
<evidence type="ECO:0000313" key="2">
    <source>
        <dbReference type="EMBL" id="UJO24522.1"/>
    </source>
</evidence>